<name>H5SDK3_9BACT</name>
<keyword evidence="5 6" id="KW-0560">Oxidoreductase</keyword>
<dbReference type="InterPro" id="IPR006089">
    <property type="entry name" value="Acyl-CoA_DH_CS"/>
</dbReference>
<evidence type="ECO:0000259" key="9">
    <source>
        <dbReference type="Pfam" id="PF02771"/>
    </source>
</evidence>
<reference evidence="10" key="2">
    <citation type="journal article" date="2012" name="PLoS ONE">
        <title>A Deeply Branching Thermophilic Bacterium with an Ancient Acetyl-CoA Pathway Dominates a Subsurface Ecosystem.</title>
        <authorList>
            <person name="Takami H."/>
            <person name="Noguchi H."/>
            <person name="Takaki Y."/>
            <person name="Uchiyama I."/>
            <person name="Toyoda A."/>
            <person name="Nishi S."/>
            <person name="Chee G.-J."/>
            <person name="Arai W."/>
            <person name="Nunoura T."/>
            <person name="Itoh T."/>
            <person name="Hattori M."/>
            <person name="Takai K."/>
        </authorList>
    </citation>
    <scope>NUCLEOTIDE SEQUENCE</scope>
</reference>
<proteinExistence type="inferred from homology"/>
<evidence type="ECO:0000256" key="5">
    <source>
        <dbReference type="ARBA" id="ARBA00023002"/>
    </source>
</evidence>
<gene>
    <name evidence="10" type="ORF">HGMM_F13G06C22</name>
</gene>
<dbReference type="PANTHER" id="PTHR43884:SF12">
    <property type="entry name" value="ISOVALERYL-COA DEHYDROGENASE, MITOCHONDRIAL-RELATED"/>
    <property type="match status" value="1"/>
</dbReference>
<organism evidence="10">
    <name type="scientific">uncultured Acetothermia bacterium</name>
    <dbReference type="NCBI Taxonomy" id="236499"/>
    <lineage>
        <taxon>Bacteria</taxon>
        <taxon>Candidatus Bipolaricaulota</taxon>
        <taxon>environmental samples</taxon>
    </lineage>
</organism>
<dbReference type="Gene3D" id="2.40.110.10">
    <property type="entry name" value="Butyryl-CoA Dehydrogenase, subunit A, domain 2"/>
    <property type="match status" value="1"/>
</dbReference>
<comment type="similarity">
    <text evidence="2 6">Belongs to the acyl-CoA dehydrogenase family.</text>
</comment>
<dbReference type="GO" id="GO:0050660">
    <property type="term" value="F:flavin adenine dinucleotide binding"/>
    <property type="evidence" value="ECO:0007669"/>
    <property type="project" value="InterPro"/>
</dbReference>
<accession>H5SDK3</accession>
<protein>
    <submittedName>
        <fullName evidence="10">Acyl-CoA dehydrogenase</fullName>
    </submittedName>
</protein>
<dbReference type="InterPro" id="IPR009100">
    <property type="entry name" value="AcylCoA_DH/oxidase_NM_dom_sf"/>
</dbReference>
<dbReference type="PROSITE" id="PS00072">
    <property type="entry name" value="ACYL_COA_DH_1"/>
    <property type="match status" value="1"/>
</dbReference>
<keyword evidence="4 6" id="KW-0274">FAD</keyword>
<dbReference type="Pfam" id="PF02770">
    <property type="entry name" value="Acyl-CoA_dh_M"/>
    <property type="match status" value="1"/>
</dbReference>
<evidence type="ECO:0000256" key="3">
    <source>
        <dbReference type="ARBA" id="ARBA00022630"/>
    </source>
</evidence>
<evidence type="ECO:0000256" key="6">
    <source>
        <dbReference type="RuleBase" id="RU362125"/>
    </source>
</evidence>
<feature type="domain" description="Acyl-CoA oxidase/dehydrogenase middle" evidence="8">
    <location>
        <begin position="122"/>
        <end position="217"/>
    </location>
</feature>
<comment type="cofactor">
    <cofactor evidence="1 6">
        <name>FAD</name>
        <dbReference type="ChEBI" id="CHEBI:57692"/>
    </cofactor>
</comment>
<dbReference type="AlphaFoldDB" id="H5SDK3"/>
<dbReference type="EMBL" id="AP011682">
    <property type="protein sequence ID" value="BAL54239.1"/>
    <property type="molecule type" value="Genomic_DNA"/>
</dbReference>
<dbReference type="InterPro" id="IPR006091">
    <property type="entry name" value="Acyl-CoA_Oxase/DH_mid-dom"/>
</dbReference>
<evidence type="ECO:0000256" key="4">
    <source>
        <dbReference type="ARBA" id="ARBA00022827"/>
    </source>
</evidence>
<dbReference type="InterPro" id="IPR036250">
    <property type="entry name" value="AcylCo_DH-like_C"/>
</dbReference>
<reference evidence="10" key="1">
    <citation type="journal article" date="2005" name="Environ. Microbiol.">
        <title>Genetic and functional properties of uncultivated thermophilic crenarchaeotes from a subsurface gold mine as revealed by analysis of genome fragments.</title>
        <authorList>
            <person name="Nunoura T."/>
            <person name="Hirayama H."/>
            <person name="Takami H."/>
            <person name="Oida H."/>
            <person name="Nishi S."/>
            <person name="Shimamura S."/>
            <person name="Suzuki Y."/>
            <person name="Inagaki F."/>
            <person name="Takai K."/>
            <person name="Nealson K.H."/>
            <person name="Horikoshi K."/>
        </authorList>
    </citation>
    <scope>NUCLEOTIDE SEQUENCE</scope>
</reference>
<dbReference type="Gene3D" id="1.20.140.10">
    <property type="entry name" value="Butyryl-CoA Dehydrogenase, subunit A, domain 3"/>
    <property type="match status" value="1"/>
</dbReference>
<evidence type="ECO:0000259" key="7">
    <source>
        <dbReference type="Pfam" id="PF00441"/>
    </source>
</evidence>
<dbReference type="FunFam" id="2.40.110.10:FF:000001">
    <property type="entry name" value="Acyl-CoA dehydrogenase, mitochondrial"/>
    <property type="match status" value="1"/>
</dbReference>
<dbReference type="GO" id="GO:0003995">
    <property type="term" value="F:acyl-CoA dehydrogenase activity"/>
    <property type="evidence" value="ECO:0007669"/>
    <property type="project" value="InterPro"/>
</dbReference>
<dbReference type="PROSITE" id="PS00073">
    <property type="entry name" value="ACYL_COA_DH_2"/>
    <property type="match status" value="1"/>
</dbReference>
<dbReference type="PIRSF" id="PIRSF016578">
    <property type="entry name" value="HsaA"/>
    <property type="match status" value="1"/>
</dbReference>
<sequence length="380" mass="41757">MDFTLTPEQELFRKSAREFALKELEPIATELDRDHRVPLDILKKLGSLGYLGMTVPEEYGGIGADMLSYVLVMEELSRSCASTSTAVSVQNSLCNTLLVEFGSEAQKRAYLPDLAVGKKFGAFALTEPESGSDAAGMKTTAVAKGDSFVLNGTKRFITSAGFADIFLVFALTDPAAGNRGVSCFIVERNTPGFTVGKEEDKLGIRGTSTCELFFEDCRVPKENVVGELNRGFKVAMVTLDSGRIGIAAQAVGIAQAALDEAVKYSKERKAFGRLISEFQAIQFKLAEMKTKVEAARLLTYRAAWKKDHKLDYILDSSIAKLYAAEIASEVADAALQIHGGYGYIRDYKVERLYRDARITRIYEGTSEIQKLIIARELLKE</sequence>
<dbReference type="PANTHER" id="PTHR43884">
    <property type="entry name" value="ACYL-COA DEHYDROGENASE"/>
    <property type="match status" value="1"/>
</dbReference>
<dbReference type="Pfam" id="PF00441">
    <property type="entry name" value="Acyl-CoA_dh_1"/>
    <property type="match status" value="1"/>
</dbReference>
<dbReference type="Gene3D" id="1.10.540.10">
    <property type="entry name" value="Acyl-CoA dehydrogenase/oxidase, N-terminal domain"/>
    <property type="match status" value="1"/>
</dbReference>
<feature type="domain" description="Acyl-CoA dehydrogenase/oxidase C-terminal" evidence="7">
    <location>
        <begin position="229"/>
        <end position="378"/>
    </location>
</feature>
<dbReference type="CDD" id="cd01158">
    <property type="entry name" value="SCAD_SBCAD"/>
    <property type="match status" value="1"/>
</dbReference>
<dbReference type="InterPro" id="IPR013786">
    <property type="entry name" value="AcylCoA_DH/ox_N"/>
</dbReference>
<evidence type="ECO:0000313" key="10">
    <source>
        <dbReference type="EMBL" id="BAL54239.1"/>
    </source>
</evidence>
<evidence type="ECO:0000259" key="8">
    <source>
        <dbReference type="Pfam" id="PF02770"/>
    </source>
</evidence>
<dbReference type="Pfam" id="PF02771">
    <property type="entry name" value="Acyl-CoA_dh_N"/>
    <property type="match status" value="1"/>
</dbReference>
<dbReference type="FunFam" id="1.10.540.10:FF:000002">
    <property type="entry name" value="Acyl-CoA dehydrogenase FadE19"/>
    <property type="match status" value="1"/>
</dbReference>
<dbReference type="InterPro" id="IPR037069">
    <property type="entry name" value="AcylCoA_DH/ox_N_sf"/>
</dbReference>
<dbReference type="InterPro" id="IPR046373">
    <property type="entry name" value="Acyl-CoA_Oxase/DH_mid-dom_sf"/>
</dbReference>
<evidence type="ECO:0000256" key="2">
    <source>
        <dbReference type="ARBA" id="ARBA00009347"/>
    </source>
</evidence>
<dbReference type="InterPro" id="IPR009075">
    <property type="entry name" value="AcylCo_DH/oxidase_C"/>
</dbReference>
<feature type="domain" description="Acyl-CoA dehydrogenase/oxidase N-terminal" evidence="9">
    <location>
        <begin position="6"/>
        <end position="117"/>
    </location>
</feature>
<keyword evidence="3 6" id="KW-0285">Flavoprotein</keyword>
<dbReference type="SUPFAM" id="SSF56645">
    <property type="entry name" value="Acyl-CoA dehydrogenase NM domain-like"/>
    <property type="match status" value="1"/>
</dbReference>
<dbReference type="FunFam" id="1.20.140.10:FF:000004">
    <property type="entry name" value="Acyl-CoA dehydrogenase FadE25"/>
    <property type="match status" value="1"/>
</dbReference>
<evidence type="ECO:0000256" key="1">
    <source>
        <dbReference type="ARBA" id="ARBA00001974"/>
    </source>
</evidence>
<dbReference type="SUPFAM" id="SSF47203">
    <property type="entry name" value="Acyl-CoA dehydrogenase C-terminal domain-like"/>
    <property type="match status" value="1"/>
</dbReference>